<evidence type="ECO:0000313" key="3">
    <source>
        <dbReference type="Proteomes" id="UP000499080"/>
    </source>
</evidence>
<accession>A0A4Y2KQM6</accession>
<dbReference type="AlphaFoldDB" id="A0A4Y2KQM6"/>
<comment type="caution">
    <text evidence="2">The sequence shown here is derived from an EMBL/GenBank/DDBJ whole genome shotgun (WGS) entry which is preliminary data.</text>
</comment>
<sequence length="85" mass="9613">MMISILPMALLLVSRTLVGMVIPQWYSLELHGMQIEDMGCVYPNSKDQFLSHDEAFVSGLCLYLSIKPLLAGYPGQENFRLDYSL</sequence>
<dbReference type="EMBL" id="BGPR01004845">
    <property type="protein sequence ID" value="GBN03957.1"/>
    <property type="molecule type" value="Genomic_DNA"/>
</dbReference>
<keyword evidence="3" id="KW-1185">Reference proteome</keyword>
<reference evidence="2 3" key="1">
    <citation type="journal article" date="2019" name="Sci. Rep.">
        <title>Orb-weaving spider Araneus ventricosus genome elucidates the spidroin gene catalogue.</title>
        <authorList>
            <person name="Kono N."/>
            <person name="Nakamura H."/>
            <person name="Ohtoshi R."/>
            <person name="Moran D.A.P."/>
            <person name="Shinohara A."/>
            <person name="Yoshida Y."/>
            <person name="Fujiwara M."/>
            <person name="Mori M."/>
            <person name="Tomita M."/>
            <person name="Arakawa K."/>
        </authorList>
    </citation>
    <scope>NUCLEOTIDE SEQUENCE [LARGE SCALE GENOMIC DNA]</scope>
</reference>
<evidence type="ECO:0000256" key="1">
    <source>
        <dbReference type="SAM" id="SignalP"/>
    </source>
</evidence>
<proteinExistence type="predicted"/>
<gene>
    <name evidence="2" type="ORF">AVEN_20928_1</name>
</gene>
<organism evidence="2 3">
    <name type="scientific">Araneus ventricosus</name>
    <name type="common">Orbweaver spider</name>
    <name type="synonym">Epeira ventricosa</name>
    <dbReference type="NCBI Taxonomy" id="182803"/>
    <lineage>
        <taxon>Eukaryota</taxon>
        <taxon>Metazoa</taxon>
        <taxon>Ecdysozoa</taxon>
        <taxon>Arthropoda</taxon>
        <taxon>Chelicerata</taxon>
        <taxon>Arachnida</taxon>
        <taxon>Araneae</taxon>
        <taxon>Araneomorphae</taxon>
        <taxon>Entelegynae</taxon>
        <taxon>Araneoidea</taxon>
        <taxon>Araneidae</taxon>
        <taxon>Araneus</taxon>
    </lineage>
</organism>
<feature type="signal peptide" evidence="1">
    <location>
        <begin position="1"/>
        <end position="23"/>
    </location>
</feature>
<keyword evidence="1" id="KW-0732">Signal</keyword>
<protein>
    <submittedName>
        <fullName evidence="2">Uncharacterized protein</fullName>
    </submittedName>
</protein>
<feature type="chain" id="PRO_5021481906" evidence="1">
    <location>
        <begin position="24"/>
        <end position="85"/>
    </location>
</feature>
<evidence type="ECO:0000313" key="2">
    <source>
        <dbReference type="EMBL" id="GBN03957.1"/>
    </source>
</evidence>
<dbReference type="Proteomes" id="UP000499080">
    <property type="component" value="Unassembled WGS sequence"/>
</dbReference>
<name>A0A4Y2KQM6_ARAVE</name>